<organism evidence="2 3">
    <name type="scientific">Parelaphostrongylus tenuis</name>
    <name type="common">Meningeal worm</name>
    <dbReference type="NCBI Taxonomy" id="148309"/>
    <lineage>
        <taxon>Eukaryota</taxon>
        <taxon>Metazoa</taxon>
        <taxon>Ecdysozoa</taxon>
        <taxon>Nematoda</taxon>
        <taxon>Chromadorea</taxon>
        <taxon>Rhabditida</taxon>
        <taxon>Rhabditina</taxon>
        <taxon>Rhabditomorpha</taxon>
        <taxon>Strongyloidea</taxon>
        <taxon>Metastrongylidae</taxon>
        <taxon>Parelaphostrongylus</taxon>
    </lineage>
</organism>
<reference evidence="2" key="1">
    <citation type="submission" date="2021-06" db="EMBL/GenBank/DDBJ databases">
        <title>Parelaphostrongylus tenuis whole genome reference sequence.</title>
        <authorList>
            <person name="Garwood T.J."/>
            <person name="Larsen P.A."/>
            <person name="Fountain-Jones N.M."/>
            <person name="Garbe J.R."/>
            <person name="Macchietto M.G."/>
            <person name="Kania S.A."/>
            <person name="Gerhold R.W."/>
            <person name="Richards J.E."/>
            <person name="Wolf T.M."/>
        </authorList>
    </citation>
    <scope>NUCLEOTIDE SEQUENCE</scope>
    <source>
        <strain evidence="2">MNPRO001-30</strain>
        <tissue evidence="2">Meninges</tissue>
    </source>
</reference>
<proteinExistence type="predicted"/>
<name>A0AAD5R0K5_PARTN</name>
<evidence type="ECO:0000256" key="1">
    <source>
        <dbReference type="SAM" id="MobiDB-lite"/>
    </source>
</evidence>
<keyword evidence="3" id="KW-1185">Reference proteome</keyword>
<evidence type="ECO:0000313" key="3">
    <source>
        <dbReference type="Proteomes" id="UP001196413"/>
    </source>
</evidence>
<accession>A0AAD5R0K5</accession>
<feature type="region of interest" description="Disordered" evidence="1">
    <location>
        <begin position="45"/>
        <end position="64"/>
    </location>
</feature>
<dbReference type="AlphaFoldDB" id="A0AAD5R0K5"/>
<dbReference type="EMBL" id="JAHQIW010005872">
    <property type="protein sequence ID" value="KAJ1367367.1"/>
    <property type="molecule type" value="Genomic_DNA"/>
</dbReference>
<protein>
    <submittedName>
        <fullName evidence="2">Uncharacterized protein</fullName>
    </submittedName>
</protein>
<feature type="compositionally biased region" description="Basic and acidic residues" evidence="1">
    <location>
        <begin position="47"/>
        <end position="64"/>
    </location>
</feature>
<sequence>MPILGNGVWNVRSRNVECDITIFGNQRMLTMERRYSATTETVQQMEPHLEEISGKMKKSQEEKE</sequence>
<evidence type="ECO:0000313" key="2">
    <source>
        <dbReference type="EMBL" id="KAJ1367367.1"/>
    </source>
</evidence>
<comment type="caution">
    <text evidence="2">The sequence shown here is derived from an EMBL/GenBank/DDBJ whole genome shotgun (WGS) entry which is preliminary data.</text>
</comment>
<dbReference type="Proteomes" id="UP001196413">
    <property type="component" value="Unassembled WGS sequence"/>
</dbReference>
<gene>
    <name evidence="2" type="ORF">KIN20_028267</name>
</gene>